<accession>A0A6M3XLW1</accession>
<sequence>MADLEPTYFDLGDLKGIGMGQGDLHKALYNLWKAVAAICNNIDEDTGATGVDYMTYIGTDLNTAMAGLKTPIGGATT</sequence>
<protein>
    <submittedName>
        <fullName evidence="1">Uncharacterized protein</fullName>
    </submittedName>
</protein>
<reference evidence="1" key="1">
    <citation type="submission" date="2020-03" db="EMBL/GenBank/DDBJ databases">
        <title>The deep terrestrial virosphere.</title>
        <authorList>
            <person name="Holmfeldt K."/>
            <person name="Nilsson E."/>
            <person name="Simone D."/>
            <person name="Lopez-Fernandez M."/>
            <person name="Wu X."/>
            <person name="de Brujin I."/>
            <person name="Lundin D."/>
            <person name="Andersson A."/>
            <person name="Bertilsson S."/>
            <person name="Dopson M."/>
        </authorList>
    </citation>
    <scope>NUCLEOTIDE SEQUENCE</scope>
    <source>
        <strain evidence="1">TM448B01452</strain>
    </source>
</reference>
<dbReference type="AlphaFoldDB" id="A0A6M3XLW1"/>
<name>A0A6M3XLW1_9ZZZZ</name>
<dbReference type="EMBL" id="MT144761">
    <property type="protein sequence ID" value="QJH98970.1"/>
    <property type="molecule type" value="Genomic_DNA"/>
</dbReference>
<gene>
    <name evidence="1" type="ORF">TM448B01452_0007</name>
</gene>
<evidence type="ECO:0000313" key="1">
    <source>
        <dbReference type="EMBL" id="QJH98970.1"/>
    </source>
</evidence>
<organism evidence="1">
    <name type="scientific">viral metagenome</name>
    <dbReference type="NCBI Taxonomy" id="1070528"/>
    <lineage>
        <taxon>unclassified sequences</taxon>
        <taxon>metagenomes</taxon>
        <taxon>organismal metagenomes</taxon>
    </lineage>
</organism>
<proteinExistence type="predicted"/>